<dbReference type="SUPFAM" id="SSF52540">
    <property type="entry name" value="P-loop containing nucleoside triphosphate hydrolases"/>
    <property type="match status" value="1"/>
</dbReference>
<evidence type="ECO:0000256" key="4">
    <source>
        <dbReference type="ARBA" id="ARBA00038388"/>
    </source>
</evidence>
<protein>
    <submittedName>
        <fullName evidence="6">ABC transporter ATP-binding protein</fullName>
    </submittedName>
</protein>
<dbReference type="InterPro" id="IPR017871">
    <property type="entry name" value="ABC_transporter-like_CS"/>
</dbReference>
<dbReference type="GO" id="GO:0005524">
    <property type="term" value="F:ATP binding"/>
    <property type="evidence" value="ECO:0007669"/>
    <property type="project" value="UniProtKB-KW"/>
</dbReference>
<dbReference type="InterPro" id="IPR003593">
    <property type="entry name" value="AAA+_ATPase"/>
</dbReference>
<reference evidence="6 7" key="1">
    <citation type="submission" date="2020-10" db="EMBL/GenBank/DDBJ databases">
        <title>The genome of sulfurovum sp.</title>
        <authorList>
            <person name="Xie S."/>
            <person name="Shao Z."/>
            <person name="Jiang L."/>
        </authorList>
    </citation>
    <scope>NUCLEOTIDE SEQUENCE [LARGE SCALE GENOMIC DNA]</scope>
    <source>
        <strain evidence="6 7">ST-419</strain>
    </source>
</reference>
<evidence type="ECO:0000313" key="6">
    <source>
        <dbReference type="EMBL" id="QOR61280.1"/>
    </source>
</evidence>
<name>A0A7M1S4J6_9BACT</name>
<dbReference type="PROSITE" id="PS00211">
    <property type="entry name" value="ABC_TRANSPORTER_1"/>
    <property type="match status" value="1"/>
</dbReference>
<evidence type="ECO:0000313" key="7">
    <source>
        <dbReference type="Proteomes" id="UP000595074"/>
    </source>
</evidence>
<dbReference type="PROSITE" id="PS50893">
    <property type="entry name" value="ABC_TRANSPORTER_2"/>
    <property type="match status" value="1"/>
</dbReference>
<proteinExistence type="inferred from homology"/>
<dbReference type="FunFam" id="3.40.50.300:FF:000032">
    <property type="entry name" value="Export ABC transporter ATP-binding protein"/>
    <property type="match status" value="1"/>
</dbReference>
<dbReference type="InterPro" id="IPR027417">
    <property type="entry name" value="P-loop_NTPase"/>
</dbReference>
<dbReference type="InterPro" id="IPR003439">
    <property type="entry name" value="ABC_transporter-like_ATP-bd"/>
</dbReference>
<dbReference type="GO" id="GO:0098796">
    <property type="term" value="C:membrane protein complex"/>
    <property type="evidence" value="ECO:0007669"/>
    <property type="project" value="UniProtKB-ARBA"/>
</dbReference>
<keyword evidence="3 6" id="KW-0067">ATP-binding</keyword>
<dbReference type="InterPro" id="IPR015854">
    <property type="entry name" value="ABC_transpr_LolD-like"/>
</dbReference>
<dbReference type="GO" id="GO:0016887">
    <property type="term" value="F:ATP hydrolysis activity"/>
    <property type="evidence" value="ECO:0007669"/>
    <property type="project" value="InterPro"/>
</dbReference>
<dbReference type="Pfam" id="PF00005">
    <property type="entry name" value="ABC_tran"/>
    <property type="match status" value="1"/>
</dbReference>
<dbReference type="InterPro" id="IPR017911">
    <property type="entry name" value="MacB-like_ATP-bd"/>
</dbReference>
<organism evidence="6 7">
    <name type="scientific">Sulfurovum indicum</name>
    <dbReference type="NCBI Taxonomy" id="2779528"/>
    <lineage>
        <taxon>Bacteria</taxon>
        <taxon>Pseudomonadati</taxon>
        <taxon>Campylobacterota</taxon>
        <taxon>Epsilonproteobacteria</taxon>
        <taxon>Campylobacterales</taxon>
        <taxon>Sulfurovaceae</taxon>
        <taxon>Sulfurovum</taxon>
    </lineage>
</organism>
<dbReference type="SMART" id="SM00382">
    <property type="entry name" value="AAA"/>
    <property type="match status" value="1"/>
</dbReference>
<keyword evidence="2" id="KW-0547">Nucleotide-binding</keyword>
<dbReference type="Gene3D" id="3.40.50.300">
    <property type="entry name" value="P-loop containing nucleotide triphosphate hydrolases"/>
    <property type="match status" value="1"/>
</dbReference>
<dbReference type="KEGG" id="sinu:IMZ28_07430"/>
<accession>A0A7M1S4J6</accession>
<evidence type="ECO:0000256" key="3">
    <source>
        <dbReference type="ARBA" id="ARBA00022840"/>
    </source>
</evidence>
<evidence type="ECO:0000259" key="5">
    <source>
        <dbReference type="PROSITE" id="PS50893"/>
    </source>
</evidence>
<dbReference type="CDD" id="cd03255">
    <property type="entry name" value="ABC_MJ0796_LolCDE_FtsE"/>
    <property type="match status" value="1"/>
</dbReference>
<keyword evidence="7" id="KW-1185">Reference proteome</keyword>
<dbReference type="EMBL" id="CP063164">
    <property type="protein sequence ID" value="QOR61280.1"/>
    <property type="molecule type" value="Genomic_DNA"/>
</dbReference>
<dbReference type="PANTHER" id="PTHR24220">
    <property type="entry name" value="IMPORT ATP-BINDING PROTEIN"/>
    <property type="match status" value="1"/>
</dbReference>
<evidence type="ECO:0000256" key="2">
    <source>
        <dbReference type="ARBA" id="ARBA00022741"/>
    </source>
</evidence>
<dbReference type="GO" id="GO:0005886">
    <property type="term" value="C:plasma membrane"/>
    <property type="evidence" value="ECO:0007669"/>
    <property type="project" value="TreeGrafter"/>
</dbReference>
<keyword evidence="1" id="KW-0813">Transport</keyword>
<comment type="similarity">
    <text evidence="4">Belongs to the ABC transporter superfamily. Macrolide exporter (TC 3.A.1.122) family.</text>
</comment>
<dbReference type="GO" id="GO:0022857">
    <property type="term" value="F:transmembrane transporter activity"/>
    <property type="evidence" value="ECO:0007669"/>
    <property type="project" value="TreeGrafter"/>
</dbReference>
<dbReference type="AlphaFoldDB" id="A0A7M1S4J6"/>
<evidence type="ECO:0000256" key="1">
    <source>
        <dbReference type="ARBA" id="ARBA00022448"/>
    </source>
</evidence>
<feature type="domain" description="ABC transporter" evidence="5">
    <location>
        <begin position="11"/>
        <end position="235"/>
    </location>
</feature>
<gene>
    <name evidence="6" type="ORF">IMZ28_07430</name>
</gene>
<dbReference type="Proteomes" id="UP000595074">
    <property type="component" value="Chromosome"/>
</dbReference>
<dbReference type="RefSeq" id="WP_197547953.1">
    <property type="nucleotide sequence ID" value="NZ_CP063164.1"/>
</dbReference>
<sequence length="235" mass="25976">MAEYHKRNRVLHCTDIVKTFSSGETEVKALQSVNLDVYQGELLMLVGPSGCGKTTFVSVITALLGFDSGRCIVLGYDLSTMSDQKKTAWRGREIGFVFQAFNLIPALSAAENTALPLTISGINKTTAISRAKEMLKAVGLESKKYVLPGNLSGGQQQRVAIARALVHRPKLVICDEPTSSLDHESGQMVMELLKKLTKEHGVTMIVVTHDNRIYRYADRIAHMEDGRIIKVEENR</sequence>